<dbReference type="Gene3D" id="2.10.230.10">
    <property type="entry name" value="Heat shock protein DnaJ, cysteine-rich domain"/>
    <property type="match status" value="1"/>
</dbReference>
<sequence>MVRSHGVTLFNRLARQSLYNATDNSVYQALFQRGYRVLNSGLCNPSRVVGSSAPHVGSGFYLKNWVLLGAANPYSGASRSIHGSAPLARDYYDVLGVSKNASSSEIKKAYYGLAKKLHPDTNKGDPEAEKKFQEVSLAYEVLKDEERRQQYDQVGHDAYVNQQSTGSGGEGGFGFNPFEQMFRDHDFVKSFFHQDIGGEDVKAFIELSFMEAVQGCTKILTFQTDMLCNTCGGSGVPPGTRPETCSRCKGSGVICPGICTSWLFQNGEYLWNL</sequence>
<dbReference type="Gene3D" id="2.60.260.20">
    <property type="entry name" value="Urease metallochaperone UreE, N-terminal domain"/>
    <property type="match status" value="1"/>
</dbReference>
<dbReference type="PROSITE" id="PS50076">
    <property type="entry name" value="DNAJ_2"/>
    <property type="match status" value="1"/>
</dbReference>
<dbReference type="FunFam" id="1.10.287.110:FF:000058">
    <property type="entry name" value="Chaperone protein dnaJ GFA2, mitochondrial"/>
    <property type="match status" value="1"/>
</dbReference>
<dbReference type="GO" id="GO:0042026">
    <property type="term" value="P:protein refolding"/>
    <property type="evidence" value="ECO:0007669"/>
    <property type="project" value="TreeGrafter"/>
</dbReference>
<organism evidence="3">
    <name type="scientific">Lotus japonicus</name>
    <name type="common">Lotus corniculatus var. japonicus</name>
    <dbReference type="NCBI Taxonomy" id="34305"/>
    <lineage>
        <taxon>Eukaryota</taxon>
        <taxon>Viridiplantae</taxon>
        <taxon>Streptophyta</taxon>
        <taxon>Embryophyta</taxon>
        <taxon>Tracheophyta</taxon>
        <taxon>Spermatophyta</taxon>
        <taxon>Magnoliopsida</taxon>
        <taxon>eudicotyledons</taxon>
        <taxon>Gunneridae</taxon>
        <taxon>Pentapetalae</taxon>
        <taxon>rosids</taxon>
        <taxon>fabids</taxon>
        <taxon>Fabales</taxon>
        <taxon>Fabaceae</taxon>
        <taxon>Papilionoideae</taxon>
        <taxon>50 kb inversion clade</taxon>
        <taxon>NPAAA clade</taxon>
        <taxon>Hologalegina</taxon>
        <taxon>robinioid clade</taxon>
        <taxon>Loteae</taxon>
        <taxon>Lotus</taxon>
    </lineage>
</organism>
<dbReference type="InterPro" id="IPR001305">
    <property type="entry name" value="HSP_DnaJ_Cys-rich_dom"/>
</dbReference>
<dbReference type="Pfam" id="PF00226">
    <property type="entry name" value="DnaJ"/>
    <property type="match status" value="1"/>
</dbReference>
<dbReference type="PRINTS" id="PR00625">
    <property type="entry name" value="JDOMAIN"/>
</dbReference>
<dbReference type="CDD" id="cd06257">
    <property type="entry name" value="DnaJ"/>
    <property type="match status" value="1"/>
</dbReference>
<dbReference type="AlphaFoldDB" id="I3S2V7"/>
<dbReference type="InterPro" id="IPR001623">
    <property type="entry name" value="DnaJ_domain"/>
</dbReference>
<dbReference type="GO" id="GO:0005737">
    <property type="term" value="C:cytoplasm"/>
    <property type="evidence" value="ECO:0007669"/>
    <property type="project" value="TreeGrafter"/>
</dbReference>
<dbReference type="CDD" id="cd10719">
    <property type="entry name" value="DnaJ_zf"/>
    <property type="match status" value="1"/>
</dbReference>
<dbReference type="GO" id="GO:0051082">
    <property type="term" value="F:unfolded protein binding"/>
    <property type="evidence" value="ECO:0007669"/>
    <property type="project" value="InterPro"/>
</dbReference>
<dbReference type="GO" id="GO:0031072">
    <property type="term" value="F:heat shock protein binding"/>
    <property type="evidence" value="ECO:0007669"/>
    <property type="project" value="InterPro"/>
</dbReference>
<dbReference type="SUPFAM" id="SSF57938">
    <property type="entry name" value="DnaJ/Hsp40 cysteine-rich domain"/>
    <property type="match status" value="1"/>
</dbReference>
<evidence type="ECO:0000259" key="2">
    <source>
        <dbReference type="PROSITE" id="PS50076"/>
    </source>
</evidence>
<dbReference type="PANTHER" id="PTHR43096:SF52">
    <property type="entry name" value="DNAJ HOMOLOG 1, MITOCHONDRIAL-RELATED"/>
    <property type="match status" value="1"/>
</dbReference>
<dbReference type="PROSITE" id="PS00636">
    <property type="entry name" value="DNAJ_1"/>
    <property type="match status" value="1"/>
</dbReference>
<proteinExistence type="evidence at transcript level"/>
<evidence type="ECO:0000313" key="3">
    <source>
        <dbReference type="EMBL" id="AFK34599.1"/>
    </source>
</evidence>
<dbReference type="PANTHER" id="PTHR43096">
    <property type="entry name" value="DNAJ HOMOLOG 1, MITOCHONDRIAL-RELATED"/>
    <property type="match status" value="1"/>
</dbReference>
<dbReference type="SUPFAM" id="SSF46565">
    <property type="entry name" value="Chaperone J-domain"/>
    <property type="match status" value="1"/>
</dbReference>
<dbReference type="Gene3D" id="1.10.287.110">
    <property type="entry name" value="DnaJ domain"/>
    <property type="match status" value="1"/>
</dbReference>
<dbReference type="EMBL" id="BT134804">
    <property type="protein sequence ID" value="AFK34599.1"/>
    <property type="molecule type" value="mRNA"/>
</dbReference>
<dbReference type="SMART" id="SM00271">
    <property type="entry name" value="DnaJ"/>
    <property type="match status" value="1"/>
</dbReference>
<accession>I3S2V7</accession>
<evidence type="ECO:0000256" key="1">
    <source>
        <dbReference type="ARBA" id="ARBA00023186"/>
    </source>
</evidence>
<feature type="domain" description="J" evidence="2">
    <location>
        <begin position="90"/>
        <end position="155"/>
    </location>
</feature>
<keyword evidence="1" id="KW-0143">Chaperone</keyword>
<protein>
    <recommendedName>
        <fullName evidence="2">J domain-containing protein</fullName>
    </recommendedName>
</protein>
<dbReference type="InterPro" id="IPR018253">
    <property type="entry name" value="DnaJ_domain_CS"/>
</dbReference>
<reference evidence="3" key="1">
    <citation type="submission" date="2012-05" db="EMBL/GenBank/DDBJ databases">
        <authorList>
            <person name="Krishnakumar V."/>
            <person name="Cheung F."/>
            <person name="Xiao Y."/>
            <person name="Chan A."/>
            <person name="Moskal W.A."/>
            <person name="Town C.D."/>
        </authorList>
    </citation>
    <scope>NUCLEOTIDE SEQUENCE</scope>
</reference>
<dbReference type="InterPro" id="IPR036410">
    <property type="entry name" value="HSP_DnaJ_Cys-rich_dom_sf"/>
</dbReference>
<dbReference type="InterPro" id="IPR036869">
    <property type="entry name" value="J_dom_sf"/>
</dbReference>
<name>I3S2V7_LOTJA</name>